<dbReference type="NCBIfam" id="NF033539">
    <property type="entry name" value="transpos_IS1380"/>
    <property type="match status" value="1"/>
</dbReference>
<evidence type="ECO:0000259" key="1">
    <source>
        <dbReference type="Pfam" id="PF13701"/>
    </source>
</evidence>
<gene>
    <name evidence="2" type="ORF">GCM10025862_07040</name>
</gene>
<name>A0ABQ6HLZ1_9MICO</name>
<reference evidence="3" key="1">
    <citation type="journal article" date="2019" name="Int. J. Syst. Evol. Microbiol.">
        <title>The Global Catalogue of Microorganisms (GCM) 10K type strain sequencing project: providing services to taxonomists for standard genome sequencing and annotation.</title>
        <authorList>
            <consortium name="The Broad Institute Genomics Platform"/>
            <consortium name="The Broad Institute Genome Sequencing Center for Infectious Disease"/>
            <person name="Wu L."/>
            <person name="Ma J."/>
        </authorList>
    </citation>
    <scope>NUCLEOTIDE SEQUENCE [LARGE SCALE GENOMIC DNA]</scope>
    <source>
        <strain evidence="3">NBRC 105830</strain>
    </source>
</reference>
<dbReference type="RefSeq" id="WP_284283744.1">
    <property type="nucleotide sequence ID" value="NZ_BSUJ01000001.1"/>
</dbReference>
<evidence type="ECO:0000313" key="3">
    <source>
        <dbReference type="Proteomes" id="UP001157109"/>
    </source>
</evidence>
<dbReference type="EMBL" id="BSUJ01000001">
    <property type="protein sequence ID" value="GMA18683.1"/>
    <property type="molecule type" value="Genomic_DNA"/>
</dbReference>
<feature type="domain" description="Transposase DDE" evidence="1">
    <location>
        <begin position="8"/>
        <end position="460"/>
    </location>
</feature>
<dbReference type="Proteomes" id="UP001157109">
    <property type="component" value="Unassembled WGS sequence"/>
</dbReference>
<organism evidence="2 3">
    <name type="scientific">Arsenicicoccus piscis</name>
    <dbReference type="NCBI Taxonomy" id="673954"/>
    <lineage>
        <taxon>Bacteria</taxon>
        <taxon>Bacillati</taxon>
        <taxon>Actinomycetota</taxon>
        <taxon>Actinomycetes</taxon>
        <taxon>Micrococcales</taxon>
        <taxon>Intrasporangiaceae</taxon>
        <taxon>Arsenicicoccus</taxon>
    </lineage>
</organism>
<protein>
    <submittedName>
        <fullName evidence="2">IS1380 family transposase</fullName>
    </submittedName>
</protein>
<comment type="caution">
    <text evidence="2">The sequence shown here is derived from an EMBL/GenBank/DDBJ whole genome shotgun (WGS) entry which is preliminary data.</text>
</comment>
<accession>A0ABQ6HLZ1</accession>
<dbReference type="InterPro" id="IPR047960">
    <property type="entry name" value="Transpos_IS1380"/>
</dbReference>
<dbReference type="Pfam" id="PF13701">
    <property type="entry name" value="DDE_Tnp_1_4"/>
    <property type="match status" value="1"/>
</dbReference>
<sequence>MSKRSGLYPRVRVDTAAVPAVAHAGGALLTKTARVSGIDRCLSDALAPWCKPLARHDPAKVLLDVAISLALGGDACRDAALLRAEPGVYGPVASDATICRTIAALAGDVARVEKAITSARAAARAHVWDLAADASPSHAIDAANPLVIDLDATLVTAHSDKEQAAPTFKRGFGFHPLCAFVDHGPAGTGEPLAMLLRPGNAGSNTAADHETVIKHALAGLPGINPSRPGRKVLIRADGAGGTRELLWFVHRRGLSYSLGWTLPANTPQLYKLIPEHVWQPAYNADGQVREGADVAEFTDLLALKGYPPGLRVIVRRERPHPGAQLRFEDVDGYRLTAFVTNTTRGQLADLELRHRRRARCEDRIRIAKDTGLANLPLQGFDQNRIWLLIVQLANDLLAWMAMLALDGHPARRWEPKTLRHRLFTIAAALARTSRQRLLHIKDTAAWATLFTTAWNNLAALAPP</sequence>
<dbReference type="InterPro" id="IPR025668">
    <property type="entry name" value="Tnp_DDE_dom"/>
</dbReference>
<keyword evidence="3" id="KW-1185">Reference proteome</keyword>
<proteinExistence type="predicted"/>
<evidence type="ECO:0000313" key="2">
    <source>
        <dbReference type="EMBL" id="GMA18683.1"/>
    </source>
</evidence>